<comment type="caution">
    <text evidence="10">The sequence shown here is derived from an EMBL/GenBank/DDBJ whole genome shotgun (WGS) entry which is preliminary data.</text>
</comment>
<gene>
    <name evidence="10" type="ORF">HNQ97_000965</name>
</gene>
<dbReference type="InterPro" id="IPR000600">
    <property type="entry name" value="ROK"/>
</dbReference>
<reference evidence="10 11" key="1">
    <citation type="submission" date="2020-08" db="EMBL/GenBank/DDBJ databases">
        <title>Genomic Encyclopedia of Type Strains, Phase IV (KMG-IV): sequencing the most valuable type-strain genomes for metagenomic binning, comparative biology and taxonomic classification.</title>
        <authorList>
            <person name="Goeker M."/>
        </authorList>
    </citation>
    <scope>NUCLEOTIDE SEQUENCE [LARGE SCALE GENOMIC DNA]</scope>
    <source>
        <strain evidence="10 11">DSM 17455</strain>
    </source>
</reference>
<accession>A0ABR6C307</accession>
<keyword evidence="6" id="KW-0862">Zinc</keyword>
<evidence type="ECO:0000256" key="1">
    <source>
        <dbReference type="ARBA" id="ARBA00012122"/>
    </source>
</evidence>
<dbReference type="GO" id="GO:0045127">
    <property type="term" value="F:N-acetylglucosamine kinase activity"/>
    <property type="evidence" value="ECO:0007669"/>
    <property type="project" value="UniProtKB-EC"/>
</dbReference>
<dbReference type="PROSITE" id="PS01125">
    <property type="entry name" value="ROK"/>
    <property type="match status" value="1"/>
</dbReference>
<dbReference type="InterPro" id="IPR049874">
    <property type="entry name" value="ROK_cs"/>
</dbReference>
<dbReference type="Proteomes" id="UP000587524">
    <property type="component" value="Unassembled WGS sequence"/>
</dbReference>
<organism evidence="10 11">
    <name type="scientific">Aminobacter ciceronei</name>
    <dbReference type="NCBI Taxonomy" id="150723"/>
    <lineage>
        <taxon>Bacteria</taxon>
        <taxon>Pseudomonadati</taxon>
        <taxon>Pseudomonadota</taxon>
        <taxon>Alphaproteobacteria</taxon>
        <taxon>Hyphomicrobiales</taxon>
        <taxon>Phyllobacteriaceae</taxon>
        <taxon>Aminobacter</taxon>
    </lineage>
</organism>
<evidence type="ECO:0000256" key="9">
    <source>
        <dbReference type="ARBA" id="ARBA00049065"/>
    </source>
</evidence>
<comment type="catalytic activity">
    <reaction evidence="9">
        <text>N-acetyl-D-glucosamine + ATP = N-acetyl-D-glucosamine 6-phosphate + ADP + H(+)</text>
        <dbReference type="Rhea" id="RHEA:17417"/>
        <dbReference type="ChEBI" id="CHEBI:15378"/>
        <dbReference type="ChEBI" id="CHEBI:30616"/>
        <dbReference type="ChEBI" id="CHEBI:57513"/>
        <dbReference type="ChEBI" id="CHEBI:456216"/>
        <dbReference type="ChEBI" id="CHEBI:506227"/>
        <dbReference type="EC" id="2.7.1.59"/>
    </reaction>
</comment>
<dbReference type="EC" id="2.7.1.59" evidence="1"/>
<dbReference type="CDD" id="cd24057">
    <property type="entry name" value="ASKHA_NBD_ROK_NAGK"/>
    <property type="match status" value="1"/>
</dbReference>
<dbReference type="SUPFAM" id="SSF53067">
    <property type="entry name" value="Actin-like ATPase domain"/>
    <property type="match status" value="1"/>
</dbReference>
<evidence type="ECO:0000256" key="7">
    <source>
        <dbReference type="ARBA" id="ARBA00022840"/>
    </source>
</evidence>
<evidence type="ECO:0000256" key="5">
    <source>
        <dbReference type="ARBA" id="ARBA00022777"/>
    </source>
</evidence>
<dbReference type="RefSeq" id="WP_154384581.1">
    <property type="nucleotide sequence ID" value="NZ_JACJHY010000003.1"/>
</dbReference>
<evidence type="ECO:0000313" key="10">
    <source>
        <dbReference type="EMBL" id="MBA9018975.1"/>
    </source>
</evidence>
<proteinExistence type="predicted"/>
<keyword evidence="3" id="KW-0479">Metal-binding</keyword>
<dbReference type="Gene3D" id="3.30.420.40">
    <property type="match status" value="2"/>
</dbReference>
<sequence>MLTCFDIGGSTIKSARARSPGEIEIIDRVKTPLDDFTAFAAVIAERVALDRGTTRGVAISIAGVVDPASGSLKCANIPCVDGRIIAADLEAEIGLPVWIANDADCFAMAEATEGAGRGHRNVFGIILGTGVGGGLVIDGRLVTGAGGYAGEWGHGQALATRVGTPPVDIPHFTCGCGQVGCVDTIGGARGVEKLHHFLCGDALSSTEVIDRWREGEPKARRTMGIYLELVGVPLALTMNIIGSSIVPVGGGLSNVPELIEALDNQVRSRTLRRAQGPLVVKAALTTEPGLIGAAAVGFQELANV</sequence>
<name>A0ABR6C307_9HYPH</name>
<evidence type="ECO:0000256" key="4">
    <source>
        <dbReference type="ARBA" id="ARBA00022741"/>
    </source>
</evidence>
<dbReference type="PANTHER" id="PTHR18964">
    <property type="entry name" value="ROK (REPRESSOR, ORF, KINASE) FAMILY"/>
    <property type="match status" value="1"/>
</dbReference>
<dbReference type="PANTHER" id="PTHR18964:SF162">
    <property type="entry name" value="N-ACETYL-D-GLUCOSAMINE KINASE"/>
    <property type="match status" value="1"/>
</dbReference>
<keyword evidence="2 10" id="KW-0808">Transferase</keyword>
<dbReference type="Pfam" id="PF00480">
    <property type="entry name" value="ROK"/>
    <property type="match status" value="1"/>
</dbReference>
<dbReference type="InterPro" id="IPR043129">
    <property type="entry name" value="ATPase_NBD"/>
</dbReference>
<evidence type="ECO:0000256" key="6">
    <source>
        <dbReference type="ARBA" id="ARBA00022833"/>
    </source>
</evidence>
<keyword evidence="5 10" id="KW-0418">Kinase</keyword>
<keyword evidence="4" id="KW-0547">Nucleotide-binding</keyword>
<evidence type="ECO:0000256" key="3">
    <source>
        <dbReference type="ARBA" id="ARBA00022723"/>
    </source>
</evidence>
<protein>
    <recommendedName>
        <fullName evidence="1">N-acetylglucosamine kinase</fullName>
        <ecNumber evidence="1">2.7.1.59</ecNumber>
    </recommendedName>
</protein>
<keyword evidence="11" id="KW-1185">Reference proteome</keyword>
<keyword evidence="7" id="KW-0067">ATP-binding</keyword>
<dbReference type="EMBL" id="JACJHZ010000003">
    <property type="protein sequence ID" value="MBA9018975.1"/>
    <property type="molecule type" value="Genomic_DNA"/>
</dbReference>
<evidence type="ECO:0000313" key="11">
    <source>
        <dbReference type="Proteomes" id="UP000587524"/>
    </source>
</evidence>
<keyword evidence="8" id="KW-0119">Carbohydrate metabolism</keyword>
<evidence type="ECO:0000256" key="8">
    <source>
        <dbReference type="ARBA" id="ARBA00023277"/>
    </source>
</evidence>
<evidence type="ECO:0000256" key="2">
    <source>
        <dbReference type="ARBA" id="ARBA00022679"/>
    </source>
</evidence>